<dbReference type="Pfam" id="PF00128">
    <property type="entry name" value="Alpha-amylase"/>
    <property type="match status" value="1"/>
</dbReference>
<dbReference type="InterPro" id="IPR012769">
    <property type="entry name" value="Trehalose_TreC"/>
</dbReference>
<dbReference type="SMART" id="SM00642">
    <property type="entry name" value="Aamy"/>
    <property type="match status" value="1"/>
</dbReference>
<dbReference type="FunFam" id="2.60.40.1180:FF:000007">
    <property type="entry name" value="Sucrose isomerase"/>
    <property type="match status" value="1"/>
</dbReference>
<accession>A0A4R7KB09</accession>
<evidence type="ECO:0000313" key="9">
    <source>
        <dbReference type="Proteomes" id="UP000295325"/>
    </source>
</evidence>
<dbReference type="PANTHER" id="PTHR10357:SF217">
    <property type="entry name" value="TREHALOSE-6-PHOSPHATE HYDROLASE"/>
    <property type="match status" value="1"/>
</dbReference>
<dbReference type="PANTHER" id="PTHR10357">
    <property type="entry name" value="ALPHA-AMYLASE FAMILY MEMBER"/>
    <property type="match status" value="1"/>
</dbReference>
<comment type="subcellular location">
    <subcellularLocation>
        <location evidence="1">Cytoplasm</location>
    </subcellularLocation>
</comment>
<gene>
    <name evidence="8" type="ORF">EDD71_12220</name>
</gene>
<evidence type="ECO:0000256" key="2">
    <source>
        <dbReference type="ARBA" id="ARBA00008061"/>
    </source>
</evidence>
<dbReference type="Gene3D" id="3.20.20.80">
    <property type="entry name" value="Glycosidases"/>
    <property type="match status" value="1"/>
</dbReference>
<organism evidence="8 9">
    <name type="scientific">Fonticella tunisiensis</name>
    <dbReference type="NCBI Taxonomy" id="1096341"/>
    <lineage>
        <taxon>Bacteria</taxon>
        <taxon>Bacillati</taxon>
        <taxon>Bacillota</taxon>
        <taxon>Clostridia</taxon>
        <taxon>Eubacteriales</taxon>
        <taxon>Clostridiaceae</taxon>
        <taxon>Fonticella</taxon>
    </lineage>
</organism>
<dbReference type="InterPro" id="IPR056300">
    <property type="entry name" value="SusG-like_C"/>
</dbReference>
<dbReference type="InterPro" id="IPR013780">
    <property type="entry name" value="Glyco_hydro_b"/>
</dbReference>
<dbReference type="Gene3D" id="2.60.40.1180">
    <property type="entry name" value="Golgi alpha-mannosidase II"/>
    <property type="match status" value="1"/>
</dbReference>
<dbReference type="NCBIfam" id="TIGR02403">
    <property type="entry name" value="trehalose_treC"/>
    <property type="match status" value="1"/>
</dbReference>
<comment type="caution">
    <text evidence="8">The sequence shown here is derived from an EMBL/GenBank/DDBJ whole genome shotgun (WGS) entry which is preliminary data.</text>
</comment>
<dbReference type="SUPFAM" id="SSF51011">
    <property type="entry name" value="Glycosyl hydrolase domain"/>
    <property type="match status" value="1"/>
</dbReference>
<evidence type="ECO:0000256" key="4">
    <source>
        <dbReference type="ARBA" id="ARBA00022801"/>
    </source>
</evidence>
<dbReference type="Proteomes" id="UP000295325">
    <property type="component" value="Unassembled WGS sequence"/>
</dbReference>
<keyword evidence="5" id="KW-0326">Glycosidase</keyword>
<dbReference type="OrthoDB" id="9805159at2"/>
<evidence type="ECO:0000259" key="7">
    <source>
        <dbReference type="SMART" id="SM00642"/>
    </source>
</evidence>
<dbReference type="InterPro" id="IPR045857">
    <property type="entry name" value="O16G_dom_2"/>
</dbReference>
<name>A0A4R7KB09_9CLOT</name>
<dbReference type="GO" id="GO:0005737">
    <property type="term" value="C:cytoplasm"/>
    <property type="evidence" value="ECO:0007669"/>
    <property type="project" value="UniProtKB-SubCell"/>
</dbReference>
<dbReference type="GO" id="GO:0008788">
    <property type="term" value="F:alpha,alpha-phosphotrehalase activity"/>
    <property type="evidence" value="ECO:0007669"/>
    <property type="project" value="UniProtKB-UniRule"/>
</dbReference>
<dbReference type="AlphaFoldDB" id="A0A4R7KB09"/>
<dbReference type="InterPro" id="IPR006047">
    <property type="entry name" value="GH13_cat_dom"/>
</dbReference>
<dbReference type="InterPro" id="IPR017853">
    <property type="entry name" value="GH"/>
</dbReference>
<dbReference type="GO" id="GO:0005993">
    <property type="term" value="P:trehalose catabolic process"/>
    <property type="evidence" value="ECO:0007669"/>
    <property type="project" value="InterPro"/>
</dbReference>
<evidence type="ECO:0000256" key="3">
    <source>
        <dbReference type="ARBA" id="ARBA00022490"/>
    </source>
</evidence>
<dbReference type="GO" id="GO:0004556">
    <property type="term" value="F:alpha-amylase activity"/>
    <property type="evidence" value="ECO:0007669"/>
    <property type="project" value="TreeGrafter"/>
</dbReference>
<evidence type="ECO:0000256" key="5">
    <source>
        <dbReference type="ARBA" id="ARBA00023295"/>
    </source>
</evidence>
<sequence length="557" mass="66093">MKDFKKSVVYQIYPKSFNDSNGDGFGDLKGVTNKLDYLKKLGVDYIWLTPFYISPQRDNGYDVADYCSIDPRFGTMEDFEEMVSEANKRGIDIMLDMVFNHTSTEHEWFKNALKGDKKYKDYYIFMGPKDGREPTNWISKFGGSAWEYVEEFDEYYLHLFDVTQADLNWKNPEVRRKVFDVINFWIKKGVKGFRFDVINLISKPEKFEDDYEGDGRRFYTDGPHIHEYLKELNRETFGRFKDIITVGEMSSTTIDNCIKYSNPDEKELSMVFNFHHLKVDYKGGDKWTLMEFDFRRLKEIFNSWQVGMQKGGGWSALFWNNHDQPRSISRFGDDIKYHRESGKMLATTIHMMRGTPYIYQGEEIGMTNPYFDKIELHRDVESINYYNILKEQGKDEDEIIRILQAKSRDNSRTPMQWDSSENGGFTTGTPWISLAENYKKINVEADLKDRDSIFYHYQRLIKLRKEYDIIAYGDYEPLLEEHEDIFAYMRSYNNEKLLVVNNFYGRETLFELPSNLNLDGYQCKILISNYNDSPEEFKKIRLRPYESIVYYLVEKGV</sequence>
<evidence type="ECO:0000256" key="6">
    <source>
        <dbReference type="NCBIfam" id="TIGR02403"/>
    </source>
</evidence>
<dbReference type="EC" id="3.2.1.93" evidence="6"/>
<dbReference type="RefSeq" id="WP_133628870.1">
    <property type="nucleotide sequence ID" value="NZ_SOAZ01000022.1"/>
</dbReference>
<dbReference type="Gene3D" id="3.90.400.10">
    <property type="entry name" value="Oligo-1,6-glucosidase, Domain 2"/>
    <property type="match status" value="1"/>
</dbReference>
<reference evidence="8 9" key="1">
    <citation type="submission" date="2019-03" db="EMBL/GenBank/DDBJ databases">
        <title>Genomic Encyclopedia of Type Strains, Phase IV (KMG-IV): sequencing the most valuable type-strain genomes for metagenomic binning, comparative biology and taxonomic classification.</title>
        <authorList>
            <person name="Goeker M."/>
        </authorList>
    </citation>
    <scope>NUCLEOTIDE SEQUENCE [LARGE SCALE GENOMIC DNA]</scope>
    <source>
        <strain evidence="8 9">DSM 24455</strain>
    </source>
</reference>
<keyword evidence="3" id="KW-0963">Cytoplasm</keyword>
<dbReference type="FunFam" id="3.20.20.80:FF:000014">
    <property type="entry name" value="Alpha,alpha-phosphotrehalase"/>
    <property type="match status" value="1"/>
</dbReference>
<evidence type="ECO:0000313" key="8">
    <source>
        <dbReference type="EMBL" id="TDT51050.1"/>
    </source>
</evidence>
<comment type="similarity">
    <text evidence="2">Belongs to the glycosyl hydrolase 13 family.</text>
</comment>
<evidence type="ECO:0000256" key="1">
    <source>
        <dbReference type="ARBA" id="ARBA00004496"/>
    </source>
</evidence>
<keyword evidence="4 8" id="KW-0378">Hydrolase</keyword>
<dbReference type="Pfam" id="PF23915">
    <property type="entry name" value="SusG_C"/>
    <property type="match status" value="1"/>
</dbReference>
<dbReference type="SUPFAM" id="SSF51445">
    <property type="entry name" value="(Trans)glycosidases"/>
    <property type="match status" value="1"/>
</dbReference>
<dbReference type="CDD" id="cd11333">
    <property type="entry name" value="AmyAc_SI_OligoGlu_DGase"/>
    <property type="match status" value="1"/>
</dbReference>
<feature type="domain" description="Glycosyl hydrolase family 13 catalytic" evidence="7">
    <location>
        <begin position="11"/>
        <end position="412"/>
    </location>
</feature>
<keyword evidence="9" id="KW-1185">Reference proteome</keyword>
<proteinExistence type="inferred from homology"/>
<dbReference type="FunFam" id="3.90.400.10:FF:000002">
    <property type="entry name" value="Sucrose isomerase"/>
    <property type="match status" value="1"/>
</dbReference>
<dbReference type="EMBL" id="SOAZ01000022">
    <property type="protein sequence ID" value="TDT51050.1"/>
    <property type="molecule type" value="Genomic_DNA"/>
</dbReference>
<dbReference type="NCBIfam" id="NF008183">
    <property type="entry name" value="PRK10933.1"/>
    <property type="match status" value="1"/>
</dbReference>
<protein>
    <recommendedName>
        <fullName evidence="6">Alpha,alpha-phosphotrehalase</fullName>
        <ecNumber evidence="6">3.2.1.93</ecNumber>
    </recommendedName>
</protein>